<keyword evidence="2" id="KW-1185">Reference proteome</keyword>
<organism evidence="1 2">
    <name type="scientific">Motilimonas pumila</name>
    <dbReference type="NCBI Taxonomy" id="2303987"/>
    <lineage>
        <taxon>Bacteria</taxon>
        <taxon>Pseudomonadati</taxon>
        <taxon>Pseudomonadota</taxon>
        <taxon>Gammaproteobacteria</taxon>
        <taxon>Alteromonadales</taxon>
        <taxon>Alteromonadales genera incertae sedis</taxon>
        <taxon>Motilimonas</taxon>
    </lineage>
</organism>
<reference evidence="1 2" key="1">
    <citation type="submission" date="2018-09" db="EMBL/GenBank/DDBJ databases">
        <authorList>
            <person name="Wang F."/>
        </authorList>
    </citation>
    <scope>NUCLEOTIDE SEQUENCE [LARGE SCALE GENOMIC DNA]</scope>
    <source>
        <strain evidence="1 2">PLHSC7-2</strain>
    </source>
</reference>
<protein>
    <submittedName>
        <fullName evidence="1">Uncharacterized protein</fullName>
    </submittedName>
</protein>
<gene>
    <name evidence="1" type="ORF">D1Z90_20260</name>
</gene>
<comment type="caution">
    <text evidence="1">The sequence shown here is derived from an EMBL/GenBank/DDBJ whole genome shotgun (WGS) entry which is preliminary data.</text>
</comment>
<dbReference type="Proteomes" id="UP000283255">
    <property type="component" value="Unassembled WGS sequence"/>
</dbReference>
<dbReference type="EMBL" id="QZCH01000070">
    <property type="protein sequence ID" value="RJG36723.1"/>
    <property type="molecule type" value="Genomic_DNA"/>
</dbReference>
<accession>A0A418Y980</accession>
<dbReference type="RefSeq" id="WP_119912589.1">
    <property type="nucleotide sequence ID" value="NZ_QZCH01000070.1"/>
</dbReference>
<evidence type="ECO:0000313" key="1">
    <source>
        <dbReference type="EMBL" id="RJG36723.1"/>
    </source>
</evidence>
<reference evidence="1 2" key="2">
    <citation type="submission" date="2019-01" db="EMBL/GenBank/DDBJ databases">
        <title>Motilimonas pumilus sp. nov., isolated from the gut of sea cucumber (Apostichopus japonicus).</title>
        <authorList>
            <person name="Wang F.-Q."/>
            <person name="Ren L.-H."/>
            <person name="Lin Y.-W."/>
            <person name="Sun G.-H."/>
            <person name="Du Z.-J."/>
            <person name="Zhao J.-X."/>
            <person name="Liu X.-J."/>
            <person name="Liu L.-J."/>
        </authorList>
    </citation>
    <scope>NUCLEOTIDE SEQUENCE [LARGE SCALE GENOMIC DNA]</scope>
    <source>
        <strain evidence="1 2">PLHSC7-2</strain>
    </source>
</reference>
<evidence type="ECO:0000313" key="2">
    <source>
        <dbReference type="Proteomes" id="UP000283255"/>
    </source>
</evidence>
<name>A0A418Y980_9GAMM</name>
<proteinExistence type="predicted"/>
<sequence length="111" mass="12510">MNKVVLIGTLHPIQRDKSNVEFSAFISKTIDKYKISTAAEEINIPDSVISDLCNSLNLDYQNIEPNEEERAELGIKSIGNIKHDIFYKYDDDKSPEALTDPLIISPVQRCA</sequence>
<dbReference type="AlphaFoldDB" id="A0A418Y980"/>